<dbReference type="OrthoDB" id="9762085at2"/>
<dbReference type="NCBIfam" id="NF047422">
    <property type="entry name" value="YfmF_fam"/>
    <property type="match status" value="1"/>
</dbReference>
<organism evidence="2 3">
    <name type="scientific">Macrococcus hajekii</name>
    <dbReference type="NCBI Taxonomy" id="198482"/>
    <lineage>
        <taxon>Bacteria</taxon>
        <taxon>Bacillati</taxon>
        <taxon>Bacillota</taxon>
        <taxon>Bacilli</taxon>
        <taxon>Bacillales</taxon>
        <taxon>Staphylococcaceae</taxon>
        <taxon>Macrococcus</taxon>
    </lineage>
</organism>
<comment type="caution">
    <text evidence="2">The sequence shown here is derived from an EMBL/GenBank/DDBJ whole genome shotgun (WGS) entry which is preliminary data.</text>
</comment>
<reference evidence="2 3" key="1">
    <citation type="submission" date="2019-01" db="EMBL/GenBank/DDBJ databases">
        <title>Draft genome sequences of the type strains of six Macrococcus species.</title>
        <authorList>
            <person name="Mazhar S."/>
            <person name="Altermann E."/>
            <person name="Hill C."/>
            <person name="Mcauliffe O."/>
        </authorList>
    </citation>
    <scope>NUCLEOTIDE SEQUENCE [LARGE SCALE GENOMIC DNA]</scope>
    <source>
        <strain evidence="2 3">CCM4809</strain>
    </source>
</reference>
<dbReference type="SUPFAM" id="SSF63411">
    <property type="entry name" value="LuxS/MPP-like metallohydrolase"/>
    <property type="match status" value="2"/>
</dbReference>
<proteinExistence type="predicted"/>
<dbReference type="AlphaFoldDB" id="A0A4R6BMS8"/>
<dbReference type="EMBL" id="SCWE01000001">
    <property type="protein sequence ID" value="TDM03143.1"/>
    <property type="molecule type" value="Genomic_DNA"/>
</dbReference>
<gene>
    <name evidence="2" type="ORF">ERX37_03395</name>
</gene>
<protein>
    <submittedName>
        <fullName evidence="2">Insulinase family protein</fullName>
    </submittedName>
</protein>
<dbReference type="Proteomes" id="UP000295328">
    <property type="component" value="Unassembled WGS sequence"/>
</dbReference>
<dbReference type="Gene3D" id="3.30.830.10">
    <property type="entry name" value="Metalloenzyme, LuxS/M16 peptidase-like"/>
    <property type="match status" value="2"/>
</dbReference>
<evidence type="ECO:0000259" key="1">
    <source>
        <dbReference type="Pfam" id="PF05193"/>
    </source>
</evidence>
<dbReference type="InterPro" id="IPR011249">
    <property type="entry name" value="Metalloenz_LuxS/M16"/>
</dbReference>
<dbReference type="PANTHER" id="PTHR11851:SF186">
    <property type="entry name" value="INACTIVE METALLOPROTEASE YMFF-RELATED"/>
    <property type="match status" value="1"/>
</dbReference>
<dbReference type="InterPro" id="IPR050361">
    <property type="entry name" value="MPP/UQCRC_Complex"/>
</dbReference>
<name>A0A4R6BMS8_9STAP</name>
<keyword evidence="3" id="KW-1185">Reference proteome</keyword>
<sequence length="409" mass="46755">MIPIHIKNENKFKTVTIALKFKAPIDDKTITERALLSKILTKSTADFPTEQSLYDYLSDLYGAHLSSYVSKQKTAHIITISIEFINDKYIDEQLFDRCSQLLADAVWRPYLQNQAFDDQKVTQEKQLLAARFDHIKDNKAQASFQSMLQEMFAGQSYRFPSIGFADRLIDVTPHKLYQAYRSMLEQDEKSLYVIGDIDDTVRRSLEEKFNFSQQSIKLHTLDLPVKSNPSFVTEHATTSQARINMGMTVPVTYATPEYFSFIVMNQMYGGDATSLLFMNVREKLSLAYQIHSQIDARLGLMYVIAGVQNVTYKETVDTILEQLDLIKKGDFSTGLLSTAKKMLVSHRKENLDRPRGWIEQSYASTFDATVLTTDDWIKGIESVTKQDVMQIANEVNVQTIYCLAEEVKA</sequence>
<dbReference type="Pfam" id="PF05193">
    <property type="entry name" value="Peptidase_M16_C"/>
    <property type="match status" value="1"/>
</dbReference>
<dbReference type="InterPro" id="IPR007863">
    <property type="entry name" value="Peptidase_M16_C"/>
</dbReference>
<dbReference type="GO" id="GO:0046872">
    <property type="term" value="F:metal ion binding"/>
    <property type="evidence" value="ECO:0007669"/>
    <property type="project" value="InterPro"/>
</dbReference>
<feature type="domain" description="Peptidase M16 C-terminal" evidence="1">
    <location>
        <begin position="170"/>
        <end position="343"/>
    </location>
</feature>
<dbReference type="RefSeq" id="WP_133429231.1">
    <property type="nucleotide sequence ID" value="NZ_BMCC01000001.1"/>
</dbReference>
<evidence type="ECO:0000313" key="2">
    <source>
        <dbReference type="EMBL" id="TDM03143.1"/>
    </source>
</evidence>
<dbReference type="PANTHER" id="PTHR11851">
    <property type="entry name" value="METALLOPROTEASE"/>
    <property type="match status" value="1"/>
</dbReference>
<evidence type="ECO:0000313" key="3">
    <source>
        <dbReference type="Proteomes" id="UP000295328"/>
    </source>
</evidence>
<accession>A0A4R6BMS8</accession>